<sequence length="76" mass="7897">MAPSSDPSGHLLPAGEKRTHAAASPFLARSRMLRPSRLRKGAGCRGNKKGGHEARLLLDCGSDQPAATGAPQPPQT</sequence>
<evidence type="ECO:0000313" key="3">
    <source>
        <dbReference type="Proteomes" id="UP000662259"/>
    </source>
</evidence>
<reference evidence="2" key="1">
    <citation type="submission" date="2019-10" db="EMBL/GenBank/DDBJ databases">
        <title>Rhizobium leguminosarum symbiovar viciae collection.</title>
        <authorList>
            <person name="Boivin S."/>
            <person name="Lepetit M."/>
        </authorList>
    </citation>
    <scope>NUCLEOTIDE SEQUENCE</scope>
    <source>
        <strain evidence="2">L143</strain>
    </source>
</reference>
<comment type="caution">
    <text evidence="2">The sequence shown here is derived from an EMBL/GenBank/DDBJ whole genome shotgun (WGS) entry which is preliminary data.</text>
</comment>
<proteinExistence type="predicted"/>
<gene>
    <name evidence="2" type="ORF">GFL91_27305</name>
</gene>
<accession>A0A8I2GSY5</accession>
<dbReference type="AlphaFoldDB" id="A0A8I2GSY5"/>
<feature type="region of interest" description="Disordered" evidence="1">
    <location>
        <begin position="1"/>
        <end position="51"/>
    </location>
</feature>
<evidence type="ECO:0000256" key="1">
    <source>
        <dbReference type="SAM" id="MobiDB-lite"/>
    </source>
</evidence>
<protein>
    <submittedName>
        <fullName evidence="2">Uncharacterized protein</fullName>
    </submittedName>
</protein>
<name>A0A8I2GSY5_RHILV</name>
<feature type="compositionally biased region" description="Basic residues" evidence="1">
    <location>
        <begin position="31"/>
        <end position="49"/>
    </location>
</feature>
<evidence type="ECO:0000313" key="2">
    <source>
        <dbReference type="EMBL" id="NKM48605.1"/>
    </source>
</evidence>
<dbReference type="EMBL" id="WIEZ01000017">
    <property type="protein sequence ID" value="NKM48605.1"/>
    <property type="molecule type" value="Genomic_DNA"/>
</dbReference>
<organism evidence="2 3">
    <name type="scientific">Rhizobium leguminosarum bv. viciae</name>
    <dbReference type="NCBI Taxonomy" id="387"/>
    <lineage>
        <taxon>Bacteria</taxon>
        <taxon>Pseudomonadati</taxon>
        <taxon>Pseudomonadota</taxon>
        <taxon>Alphaproteobacteria</taxon>
        <taxon>Hyphomicrobiales</taxon>
        <taxon>Rhizobiaceae</taxon>
        <taxon>Rhizobium/Agrobacterium group</taxon>
        <taxon>Rhizobium</taxon>
    </lineage>
</organism>
<dbReference type="Proteomes" id="UP000662259">
    <property type="component" value="Unassembled WGS sequence"/>
</dbReference>